<dbReference type="CDD" id="cd00130">
    <property type="entry name" value="PAS"/>
    <property type="match status" value="2"/>
</dbReference>
<evidence type="ECO:0000259" key="4">
    <source>
        <dbReference type="PROSITE" id="PS50112"/>
    </source>
</evidence>
<evidence type="ECO:0000256" key="2">
    <source>
        <dbReference type="SAM" id="Coils"/>
    </source>
</evidence>
<evidence type="ECO:0000256" key="1">
    <source>
        <dbReference type="ARBA" id="ARBA00022553"/>
    </source>
</evidence>
<feature type="domain" description="STAS" evidence="6">
    <location>
        <begin position="353"/>
        <end position="464"/>
    </location>
</feature>
<proteinExistence type="predicted"/>
<dbReference type="Pfam" id="PF00989">
    <property type="entry name" value="PAS"/>
    <property type="match status" value="1"/>
</dbReference>
<dbReference type="SUPFAM" id="SSF55785">
    <property type="entry name" value="PYP-like sensor domain (PAS domain)"/>
    <property type="match status" value="2"/>
</dbReference>
<dbReference type="CDD" id="cd07041">
    <property type="entry name" value="STAS_RsbR_RsbS_like"/>
    <property type="match status" value="1"/>
</dbReference>
<keyword evidence="1" id="KW-0597">Phosphoprotein</keyword>
<name>A0A4P2PZ18_SORCE</name>
<dbReference type="AlphaFoldDB" id="A0A4P2PZ18"/>
<dbReference type="NCBIfam" id="TIGR00229">
    <property type="entry name" value="sensory_box"/>
    <property type="match status" value="2"/>
</dbReference>
<feature type="coiled-coil region" evidence="2">
    <location>
        <begin position="300"/>
        <end position="338"/>
    </location>
</feature>
<dbReference type="InterPro" id="IPR013767">
    <property type="entry name" value="PAS_fold"/>
</dbReference>
<dbReference type="SMART" id="SM00086">
    <property type="entry name" value="PAC"/>
    <property type="match status" value="2"/>
</dbReference>
<dbReference type="InterPro" id="IPR000700">
    <property type="entry name" value="PAS-assoc_C"/>
</dbReference>
<dbReference type="Pfam" id="PF01740">
    <property type="entry name" value="STAS"/>
    <property type="match status" value="1"/>
</dbReference>
<dbReference type="PROSITE" id="PS50112">
    <property type="entry name" value="PAS"/>
    <property type="match status" value="2"/>
</dbReference>
<dbReference type="Proteomes" id="UP000295781">
    <property type="component" value="Chromosome"/>
</dbReference>
<evidence type="ECO:0000259" key="5">
    <source>
        <dbReference type="PROSITE" id="PS50113"/>
    </source>
</evidence>
<dbReference type="InterPro" id="IPR051932">
    <property type="entry name" value="Bact_StressResp_Reg"/>
</dbReference>
<dbReference type="InterPro" id="IPR002645">
    <property type="entry name" value="STAS_dom"/>
</dbReference>
<dbReference type="Gene3D" id="3.30.450.20">
    <property type="entry name" value="PAS domain"/>
    <property type="match status" value="2"/>
</dbReference>
<sequence>MTVGPAPSCEERAAAPSKEADMSTQQVENPSVTRPDQARWDDAKLAIMAEAAPVAMIVWDRERLVRFWNREASRLFGWIEAEVMGREPPCLRRGDVDAWWERAGAGDAGAPLAAQGLRKDGSSVDLLVTPAAVGRDASGAALGVIAVITEARGAREARGERRPADGAAEPSTPAPDDALRESEERFRMVTLATQDAIYDYNVETGTVWRSDSFEKISGAPRELYADASWWREHIHPDDRDNATSALESAASSGASGWTAEYRLRRSNGDYAVLVDRGVILRDPDGKLRRIIGAVSDLTEQRRLERQVQEQMVRLKAAAEELEQQNRRLESEIIERMRSEESLRAQNEAIRLMSAPVVQVWDHVLALPLIGAIDGVRASRITEALLNEVVRTQARFAIMDLTGIEGVDLATTKHLLDIMRAIKLLGTRGVVSGISPQIAATMTELGAETQDLVTFGTLKDALRYAIGAATSAARPVSDARRWAGSRKG</sequence>
<dbReference type="GO" id="GO:0006355">
    <property type="term" value="P:regulation of DNA-templated transcription"/>
    <property type="evidence" value="ECO:0007669"/>
    <property type="project" value="InterPro"/>
</dbReference>
<feature type="domain" description="PAC" evidence="5">
    <location>
        <begin position="257"/>
        <end position="309"/>
    </location>
</feature>
<dbReference type="Gene3D" id="3.30.750.24">
    <property type="entry name" value="STAS domain"/>
    <property type="match status" value="1"/>
</dbReference>
<dbReference type="InterPro" id="IPR001610">
    <property type="entry name" value="PAC"/>
</dbReference>
<protein>
    <recommendedName>
        <fullName evidence="9">Anti-anti-sigma factor</fullName>
    </recommendedName>
</protein>
<reference evidence="7 8" key="1">
    <citation type="submission" date="2015-09" db="EMBL/GenBank/DDBJ databases">
        <title>Sorangium comparison.</title>
        <authorList>
            <person name="Zaburannyi N."/>
            <person name="Bunk B."/>
            <person name="Overmann J."/>
            <person name="Mueller R."/>
        </authorList>
    </citation>
    <scope>NUCLEOTIDE SEQUENCE [LARGE SCALE GENOMIC DNA]</scope>
    <source>
        <strain evidence="7 8">So ceGT47</strain>
    </source>
</reference>
<evidence type="ECO:0000256" key="3">
    <source>
        <dbReference type="SAM" id="MobiDB-lite"/>
    </source>
</evidence>
<feature type="compositionally biased region" description="Basic and acidic residues" evidence="3">
    <location>
        <begin position="9"/>
        <end position="21"/>
    </location>
</feature>
<feature type="region of interest" description="Disordered" evidence="3">
    <location>
        <begin position="155"/>
        <end position="181"/>
    </location>
</feature>
<dbReference type="PANTHER" id="PTHR33745">
    <property type="entry name" value="RSBT ANTAGONIST PROTEIN RSBS-RELATED"/>
    <property type="match status" value="1"/>
</dbReference>
<evidence type="ECO:0000313" key="8">
    <source>
        <dbReference type="Proteomes" id="UP000295781"/>
    </source>
</evidence>
<keyword evidence="2" id="KW-0175">Coiled coil</keyword>
<feature type="compositionally biased region" description="Polar residues" evidence="3">
    <location>
        <begin position="22"/>
        <end position="34"/>
    </location>
</feature>
<dbReference type="Pfam" id="PF08447">
    <property type="entry name" value="PAS_3"/>
    <property type="match status" value="1"/>
</dbReference>
<evidence type="ECO:0008006" key="9">
    <source>
        <dbReference type="Google" id="ProtNLM"/>
    </source>
</evidence>
<evidence type="ECO:0000313" key="7">
    <source>
        <dbReference type="EMBL" id="AUX21941.1"/>
    </source>
</evidence>
<dbReference type="InterPro" id="IPR036513">
    <property type="entry name" value="STAS_dom_sf"/>
</dbReference>
<dbReference type="PROSITE" id="PS50113">
    <property type="entry name" value="PAC"/>
    <property type="match status" value="1"/>
</dbReference>
<evidence type="ECO:0000259" key="6">
    <source>
        <dbReference type="PROSITE" id="PS50801"/>
    </source>
</evidence>
<dbReference type="InterPro" id="IPR013655">
    <property type="entry name" value="PAS_fold_3"/>
</dbReference>
<dbReference type="EMBL" id="CP012670">
    <property type="protein sequence ID" value="AUX21941.1"/>
    <property type="molecule type" value="Genomic_DNA"/>
</dbReference>
<feature type="compositionally biased region" description="Basic and acidic residues" evidence="3">
    <location>
        <begin position="155"/>
        <end position="164"/>
    </location>
</feature>
<feature type="domain" description="PAS" evidence="4">
    <location>
        <begin position="182"/>
        <end position="253"/>
    </location>
</feature>
<organism evidence="7 8">
    <name type="scientific">Sorangium cellulosum</name>
    <name type="common">Polyangium cellulosum</name>
    <dbReference type="NCBI Taxonomy" id="56"/>
    <lineage>
        <taxon>Bacteria</taxon>
        <taxon>Pseudomonadati</taxon>
        <taxon>Myxococcota</taxon>
        <taxon>Polyangia</taxon>
        <taxon>Polyangiales</taxon>
        <taxon>Polyangiaceae</taxon>
        <taxon>Sorangium</taxon>
    </lineage>
</organism>
<dbReference type="SMART" id="SM00091">
    <property type="entry name" value="PAS"/>
    <property type="match status" value="2"/>
</dbReference>
<dbReference type="PANTHER" id="PTHR33745:SF3">
    <property type="entry name" value="RSBT CO-ANTAGONIST PROTEIN RSBRC"/>
    <property type="match status" value="1"/>
</dbReference>
<gene>
    <name evidence="7" type="ORF">SOCEGT47_024390</name>
</gene>
<dbReference type="PROSITE" id="PS50801">
    <property type="entry name" value="STAS"/>
    <property type="match status" value="1"/>
</dbReference>
<dbReference type="InterPro" id="IPR035965">
    <property type="entry name" value="PAS-like_dom_sf"/>
</dbReference>
<dbReference type="SUPFAM" id="SSF52091">
    <property type="entry name" value="SpoIIaa-like"/>
    <property type="match status" value="1"/>
</dbReference>
<dbReference type="InterPro" id="IPR000014">
    <property type="entry name" value="PAS"/>
</dbReference>
<accession>A0A4P2PZ18</accession>
<feature type="domain" description="PAS" evidence="4">
    <location>
        <begin position="41"/>
        <end position="86"/>
    </location>
</feature>
<feature type="region of interest" description="Disordered" evidence="3">
    <location>
        <begin position="1"/>
        <end position="37"/>
    </location>
</feature>